<keyword evidence="3" id="KW-1185">Reference proteome</keyword>
<evidence type="ECO:0000313" key="2">
    <source>
        <dbReference type="EMBL" id="AEC01427.1"/>
    </source>
</evidence>
<accession>F4GKL8</accession>
<keyword evidence="1" id="KW-0732">Signal</keyword>
<protein>
    <recommendedName>
        <fullName evidence="4">Outer membrane protein beta-barrel domain-containing protein</fullName>
    </recommendedName>
</protein>
<evidence type="ECO:0008006" key="4">
    <source>
        <dbReference type="Google" id="ProtNLM"/>
    </source>
</evidence>
<feature type="chain" id="PRO_5003313842" description="Outer membrane protein beta-barrel domain-containing protein" evidence="1">
    <location>
        <begin position="22"/>
        <end position="192"/>
    </location>
</feature>
<dbReference type="KEGG" id="scc:Spico_0190"/>
<evidence type="ECO:0000256" key="1">
    <source>
        <dbReference type="SAM" id="SignalP"/>
    </source>
</evidence>
<dbReference type="RefSeq" id="WP_013738823.1">
    <property type="nucleotide sequence ID" value="NC_015436.1"/>
</dbReference>
<gene>
    <name evidence="2" type="ordered locus">Spico_0190</name>
</gene>
<reference evidence="3" key="1">
    <citation type="submission" date="2011-04" db="EMBL/GenBank/DDBJ databases">
        <title>The complete genome of Spirochaeta coccoides DSM 17374.</title>
        <authorList>
            <person name="Lucas S."/>
            <person name="Copeland A."/>
            <person name="Lapidus A."/>
            <person name="Bruce D."/>
            <person name="Goodwin L."/>
            <person name="Pitluck S."/>
            <person name="Peters L."/>
            <person name="Kyrpides N."/>
            <person name="Mavromatis K."/>
            <person name="Pagani I."/>
            <person name="Ivanova N."/>
            <person name="Ovchinnikova G."/>
            <person name="Lu M."/>
            <person name="Detter J.C."/>
            <person name="Tapia R."/>
            <person name="Han C."/>
            <person name="Land M."/>
            <person name="Hauser L."/>
            <person name="Markowitz V."/>
            <person name="Cheng J.-F."/>
            <person name="Hugenholtz P."/>
            <person name="Woyke T."/>
            <person name="Wu D."/>
            <person name="Spring S."/>
            <person name="Schroeder M."/>
            <person name="Brambilla E."/>
            <person name="Klenk H.-P."/>
            <person name="Eisen J.A."/>
        </authorList>
    </citation>
    <scope>NUCLEOTIDE SEQUENCE [LARGE SCALE GENOMIC DNA]</scope>
    <source>
        <strain evidence="3">ATCC BAA-1237 / DSM 17374 / SPN1</strain>
    </source>
</reference>
<evidence type="ECO:0000313" key="3">
    <source>
        <dbReference type="Proteomes" id="UP000007939"/>
    </source>
</evidence>
<dbReference type="HOGENOM" id="CLU_1414363_0_0_12"/>
<dbReference type="STRING" id="760011.Spico_0190"/>
<dbReference type="AlphaFoldDB" id="F4GKL8"/>
<sequence>MKKIFTAVLICFIAGAGAHLAADFYIGPVVTFSSNARAVFYAEDDLGGGPQEINNSIDVGFATRVSGRLLQLDALASWSRSGDNNIFCAEITGGVRIALNNGRDAYYVSAGVGPALIFSPQDNGRTFVSNGRTGSFGDVLRSVPLIGKVSLAYESADGNVLDATLRGMPFEKSGRIFSDSWSIQVSYLIGLT</sequence>
<name>F4GKL8_PARC1</name>
<feature type="signal peptide" evidence="1">
    <location>
        <begin position="1"/>
        <end position="21"/>
    </location>
</feature>
<reference evidence="2 3" key="2">
    <citation type="journal article" date="2012" name="Stand. Genomic Sci.">
        <title>Complete genome sequence of the termite hindgut bacterium Spirochaeta coccoides type strain (SPN1(T)), reclassification in the genus Sphaerochaeta as Sphaerochaeta coccoides comb. nov. and emendations of the family Spirochaetaceae and the genus Sphaerochaeta.</title>
        <authorList>
            <person name="Abt B."/>
            <person name="Han C."/>
            <person name="Scheuner C."/>
            <person name="Lu M."/>
            <person name="Lapidus A."/>
            <person name="Nolan M."/>
            <person name="Lucas S."/>
            <person name="Hammon N."/>
            <person name="Deshpande S."/>
            <person name="Cheng J.F."/>
            <person name="Tapia R."/>
            <person name="Goodwin L.A."/>
            <person name="Pitluck S."/>
            <person name="Liolios K."/>
            <person name="Pagani I."/>
            <person name="Ivanova N."/>
            <person name="Mavromatis K."/>
            <person name="Mikhailova N."/>
            <person name="Huntemann M."/>
            <person name="Pati A."/>
            <person name="Chen A."/>
            <person name="Palaniappan K."/>
            <person name="Land M."/>
            <person name="Hauser L."/>
            <person name="Brambilla E.M."/>
            <person name="Rohde M."/>
            <person name="Spring S."/>
            <person name="Gronow S."/>
            <person name="Goker M."/>
            <person name="Woyke T."/>
            <person name="Bristow J."/>
            <person name="Eisen J.A."/>
            <person name="Markowitz V."/>
            <person name="Hugenholtz P."/>
            <person name="Kyrpides N.C."/>
            <person name="Klenk H.P."/>
            <person name="Detter J.C."/>
        </authorList>
    </citation>
    <scope>NUCLEOTIDE SEQUENCE [LARGE SCALE GENOMIC DNA]</scope>
    <source>
        <strain evidence="3">ATCC BAA-1237 / DSM 17374 / SPN1</strain>
    </source>
</reference>
<dbReference type="EMBL" id="CP002659">
    <property type="protein sequence ID" value="AEC01427.1"/>
    <property type="molecule type" value="Genomic_DNA"/>
</dbReference>
<proteinExistence type="predicted"/>
<organism evidence="2 3">
    <name type="scientific">Parasphaerochaeta coccoides (strain ATCC BAA-1237 / DSM 17374 / SPN1)</name>
    <name type="common">Sphaerochaeta coccoides</name>
    <dbReference type="NCBI Taxonomy" id="760011"/>
    <lineage>
        <taxon>Bacteria</taxon>
        <taxon>Pseudomonadati</taxon>
        <taxon>Spirochaetota</taxon>
        <taxon>Spirochaetia</taxon>
        <taxon>Spirochaetales</taxon>
        <taxon>Sphaerochaetaceae</taxon>
        <taxon>Parasphaerochaeta</taxon>
    </lineage>
</organism>
<dbReference type="Proteomes" id="UP000007939">
    <property type="component" value="Chromosome"/>
</dbReference>